<name>A0AA46E0B2_9FUSO</name>
<comment type="caution">
    <text evidence="1">The sequence shown here is derived from an EMBL/GenBank/DDBJ whole genome shotgun (WGS) entry which is preliminary data.</text>
</comment>
<dbReference type="Proteomes" id="UP000294678">
    <property type="component" value="Unassembled WGS sequence"/>
</dbReference>
<protein>
    <submittedName>
        <fullName evidence="1">Uncharacterized protein</fullName>
    </submittedName>
</protein>
<dbReference type="AlphaFoldDB" id="A0AA46E0B2"/>
<sequence length="75" mass="9160">MTEYYKTLLNLFFIKISEKYKTENIYYDIPKYMYYNILNIGYERKIKNNFIIGINKIIPIVLNIKIKTIKTKKII</sequence>
<evidence type="ECO:0000313" key="2">
    <source>
        <dbReference type="Proteomes" id="UP000294678"/>
    </source>
</evidence>
<proteinExistence type="predicted"/>
<reference evidence="1 2" key="1">
    <citation type="submission" date="2019-03" db="EMBL/GenBank/DDBJ databases">
        <title>Genomic Encyclopedia of Type Strains, Phase IV (KMG-IV): sequencing the most valuable type-strain genomes for metagenomic binning, comparative biology and taxonomic classification.</title>
        <authorList>
            <person name="Goeker M."/>
        </authorList>
    </citation>
    <scope>NUCLEOTIDE SEQUENCE [LARGE SCALE GENOMIC DNA]</scope>
    <source>
        <strain evidence="1 2">DSM 100055</strain>
    </source>
</reference>
<dbReference type="RefSeq" id="WP_166667302.1">
    <property type="nucleotide sequence ID" value="NZ_SOBG01000001.1"/>
</dbReference>
<dbReference type="EMBL" id="SOBG01000001">
    <property type="protein sequence ID" value="TDT72457.1"/>
    <property type="molecule type" value="Genomic_DNA"/>
</dbReference>
<keyword evidence="2" id="KW-1185">Reference proteome</keyword>
<gene>
    <name evidence="1" type="ORF">EV215_0263</name>
</gene>
<organism evidence="1 2">
    <name type="scientific">Hypnocyclicus thermotrophus</name>
    <dbReference type="NCBI Taxonomy" id="1627895"/>
    <lineage>
        <taxon>Bacteria</taxon>
        <taxon>Fusobacteriati</taxon>
        <taxon>Fusobacteriota</taxon>
        <taxon>Fusobacteriia</taxon>
        <taxon>Fusobacteriales</taxon>
        <taxon>Fusobacteriaceae</taxon>
        <taxon>Hypnocyclicus</taxon>
    </lineage>
</organism>
<evidence type="ECO:0000313" key="1">
    <source>
        <dbReference type="EMBL" id="TDT72457.1"/>
    </source>
</evidence>
<accession>A0AA46E0B2</accession>